<dbReference type="EMBL" id="SHMP01000004">
    <property type="protein sequence ID" value="RZV10928.1"/>
    <property type="molecule type" value="Genomic_DNA"/>
</dbReference>
<dbReference type="RefSeq" id="WP_242611652.1">
    <property type="nucleotide sequence ID" value="NZ_SHMP01000004.1"/>
</dbReference>
<keyword evidence="1" id="KW-0175">Coiled coil</keyword>
<protein>
    <submittedName>
        <fullName evidence="2">Uncharacterized protein</fullName>
    </submittedName>
</protein>
<sequence>MSNLSEREEVDIETLVEVIDLLREQNRQLTERVDTLECDFEQTQNKLEGLETEKADLQETNERLRERLDKCEQETTRLDALTDAARKRSGVNKQRIEELQARELEKGAHLLTETVDHCQ</sequence>
<dbReference type="InterPro" id="IPR058321">
    <property type="entry name" value="DUF8008"/>
</dbReference>
<evidence type="ECO:0000313" key="2">
    <source>
        <dbReference type="EMBL" id="RZV10928.1"/>
    </source>
</evidence>
<dbReference type="Pfam" id="PF26032">
    <property type="entry name" value="DUF8008"/>
    <property type="match status" value="1"/>
</dbReference>
<reference evidence="2 3" key="1">
    <citation type="submission" date="2019-02" db="EMBL/GenBank/DDBJ databases">
        <title>Genomic Encyclopedia of Archaeal and Bacterial Type Strains, Phase II (KMG-II): from individual species to whole genera.</title>
        <authorList>
            <person name="Goeker M."/>
        </authorList>
    </citation>
    <scope>NUCLEOTIDE SEQUENCE [LARGE SCALE GENOMIC DNA]</scope>
    <source>
        <strain evidence="2 3">DSM 18328</strain>
    </source>
</reference>
<proteinExistence type="predicted"/>
<comment type="caution">
    <text evidence="2">The sequence shown here is derived from an EMBL/GenBank/DDBJ whole genome shotgun (WGS) entry which is preliminary data.</text>
</comment>
<evidence type="ECO:0000256" key="1">
    <source>
        <dbReference type="SAM" id="Coils"/>
    </source>
</evidence>
<gene>
    <name evidence="2" type="ORF">BDK88_2142</name>
</gene>
<organism evidence="2 3">
    <name type="scientific">Natrinema hispanicum</name>
    <dbReference type="NCBI Taxonomy" id="392421"/>
    <lineage>
        <taxon>Archaea</taxon>
        <taxon>Methanobacteriati</taxon>
        <taxon>Methanobacteriota</taxon>
        <taxon>Stenosarchaea group</taxon>
        <taxon>Halobacteria</taxon>
        <taxon>Halobacteriales</taxon>
        <taxon>Natrialbaceae</taxon>
        <taxon>Natrinema</taxon>
    </lineage>
</organism>
<feature type="coiled-coil region" evidence="1">
    <location>
        <begin position="12"/>
        <end position="81"/>
    </location>
</feature>
<accession>A0A482YBY9</accession>
<dbReference type="Proteomes" id="UP000291097">
    <property type="component" value="Unassembled WGS sequence"/>
</dbReference>
<dbReference type="Gene3D" id="1.20.5.340">
    <property type="match status" value="1"/>
</dbReference>
<evidence type="ECO:0000313" key="3">
    <source>
        <dbReference type="Proteomes" id="UP000291097"/>
    </source>
</evidence>
<name>A0A482YBY9_9EURY</name>
<dbReference type="AlphaFoldDB" id="A0A482YBY9"/>